<evidence type="ECO:0000256" key="3">
    <source>
        <dbReference type="SAM" id="MobiDB-lite"/>
    </source>
</evidence>
<keyword evidence="7" id="KW-1185">Reference proteome</keyword>
<accession>A0A1G9Z3Z3</accession>
<evidence type="ECO:0000256" key="2">
    <source>
        <dbReference type="ARBA" id="ARBA00023136"/>
    </source>
</evidence>
<dbReference type="PROSITE" id="PS50076">
    <property type="entry name" value="DNAJ_2"/>
    <property type="match status" value="1"/>
</dbReference>
<dbReference type="Gene3D" id="1.10.287.110">
    <property type="entry name" value="DnaJ domain"/>
    <property type="match status" value="1"/>
</dbReference>
<dbReference type="RefSeq" id="WP_091023528.1">
    <property type="nucleotide sequence ID" value="NZ_BKAE01000007.1"/>
</dbReference>
<dbReference type="GO" id="GO:0016020">
    <property type="term" value="C:membrane"/>
    <property type="evidence" value="ECO:0007669"/>
    <property type="project" value="UniProtKB-SubCell"/>
</dbReference>
<feature type="domain" description="J" evidence="5">
    <location>
        <begin position="4"/>
        <end position="61"/>
    </location>
</feature>
<dbReference type="EMBL" id="FNIC01000002">
    <property type="protein sequence ID" value="SDN16080.1"/>
    <property type="molecule type" value="Genomic_DNA"/>
</dbReference>
<feature type="transmembrane region" description="Helical" evidence="4">
    <location>
        <begin position="107"/>
        <end position="130"/>
    </location>
</feature>
<dbReference type="PANTHER" id="PTHR37042:SF4">
    <property type="entry name" value="OUTER MEMBRANE PROTEIN RV1973"/>
    <property type="match status" value="1"/>
</dbReference>
<evidence type="ECO:0000256" key="4">
    <source>
        <dbReference type="SAM" id="Phobius"/>
    </source>
</evidence>
<dbReference type="STRING" id="1005944.SAMN05192576_1602"/>
<evidence type="ECO:0000256" key="1">
    <source>
        <dbReference type="ARBA" id="ARBA00004370"/>
    </source>
</evidence>
<name>A0A1G9Z3Z3_9ACTN</name>
<proteinExistence type="predicted"/>
<sequence>MTPHWYDLLDVDQDASVDEIRAAWKSAIADLDPGDRRFRAYNDAAAVLLDPVRRAEYDAAIAQAAEPEPSKEDAADDAAADEAVVSEPTPRAVTDEAAPVGRRALPLAAVIATAVVTLLLLTVTVVAWLGSDAAPESVSTGPSRVDESEVRTAQAAAETAIVPVLSFDYRTLEADAAAARSYMTDDYREKYDQTFALVSDNAPGTETVVSAEVVASGIVRTGDDRVDVLLFVNRPTTNKQAKEPVVYRDQVTAQMLLVDGKWLVDDLITTPAAP</sequence>
<evidence type="ECO:0000259" key="5">
    <source>
        <dbReference type="PROSITE" id="PS50076"/>
    </source>
</evidence>
<dbReference type="SUPFAM" id="SSF46565">
    <property type="entry name" value="Chaperone J-domain"/>
    <property type="match status" value="1"/>
</dbReference>
<protein>
    <submittedName>
        <fullName evidence="6">Mce-associated membrane protein</fullName>
    </submittedName>
</protein>
<keyword evidence="2 4" id="KW-0472">Membrane</keyword>
<dbReference type="InterPro" id="IPR001623">
    <property type="entry name" value="DnaJ_domain"/>
</dbReference>
<gene>
    <name evidence="6" type="ORF">SAMN05192576_1602</name>
</gene>
<keyword evidence="4" id="KW-1133">Transmembrane helix</keyword>
<dbReference type="InterPro" id="IPR036869">
    <property type="entry name" value="J_dom_sf"/>
</dbReference>
<dbReference type="Proteomes" id="UP000199004">
    <property type="component" value="Unassembled WGS sequence"/>
</dbReference>
<evidence type="ECO:0000313" key="7">
    <source>
        <dbReference type="Proteomes" id="UP000199004"/>
    </source>
</evidence>
<dbReference type="AlphaFoldDB" id="A0A1G9Z3Z3"/>
<organism evidence="6 7">
    <name type="scientific">Nocardioides szechwanensis</name>
    <dbReference type="NCBI Taxonomy" id="1005944"/>
    <lineage>
        <taxon>Bacteria</taxon>
        <taxon>Bacillati</taxon>
        <taxon>Actinomycetota</taxon>
        <taxon>Actinomycetes</taxon>
        <taxon>Propionibacteriales</taxon>
        <taxon>Nocardioidaceae</taxon>
        <taxon>Nocardioides</taxon>
    </lineage>
</organism>
<dbReference type="PANTHER" id="PTHR37042">
    <property type="entry name" value="OUTER MEMBRANE PROTEIN RV1973"/>
    <property type="match status" value="1"/>
</dbReference>
<dbReference type="OrthoDB" id="3829670at2"/>
<reference evidence="6 7" key="1">
    <citation type="submission" date="2016-10" db="EMBL/GenBank/DDBJ databases">
        <authorList>
            <person name="de Groot N.N."/>
        </authorList>
    </citation>
    <scope>NUCLEOTIDE SEQUENCE [LARGE SCALE GENOMIC DNA]</scope>
    <source>
        <strain evidence="6 7">CGMCC 1.11147</strain>
    </source>
</reference>
<comment type="subcellular location">
    <subcellularLocation>
        <location evidence="1">Membrane</location>
    </subcellularLocation>
</comment>
<evidence type="ECO:0000313" key="6">
    <source>
        <dbReference type="EMBL" id="SDN16080.1"/>
    </source>
</evidence>
<keyword evidence="4" id="KW-0812">Transmembrane</keyword>
<feature type="region of interest" description="Disordered" evidence="3">
    <location>
        <begin position="63"/>
        <end position="95"/>
    </location>
</feature>